<accession>A0AAV4Y8J5</accession>
<evidence type="ECO:0000313" key="2">
    <source>
        <dbReference type="Proteomes" id="UP001054945"/>
    </source>
</evidence>
<sequence length="105" mass="11969">MNQVYSGVDVTNQIHCLKAFQLVDTNVILEQAHTEAVFGRFFTLLPPPETSEMSSKIKVSISARKSHKRCRNHLNTNRVATFKLIRFLPPLKSLLQGRTAHLLLR</sequence>
<protein>
    <submittedName>
        <fullName evidence="1">Uncharacterized protein</fullName>
    </submittedName>
</protein>
<dbReference type="Proteomes" id="UP001054945">
    <property type="component" value="Unassembled WGS sequence"/>
</dbReference>
<name>A0AAV4Y8J5_CAEEX</name>
<dbReference type="AlphaFoldDB" id="A0AAV4Y8J5"/>
<keyword evidence="2" id="KW-1185">Reference proteome</keyword>
<comment type="caution">
    <text evidence="1">The sequence shown here is derived from an EMBL/GenBank/DDBJ whole genome shotgun (WGS) entry which is preliminary data.</text>
</comment>
<dbReference type="EMBL" id="BPLR01001592">
    <property type="protein sequence ID" value="GIZ03345.1"/>
    <property type="molecule type" value="Genomic_DNA"/>
</dbReference>
<reference evidence="1 2" key="1">
    <citation type="submission" date="2021-06" db="EMBL/GenBank/DDBJ databases">
        <title>Caerostris extrusa draft genome.</title>
        <authorList>
            <person name="Kono N."/>
            <person name="Arakawa K."/>
        </authorList>
    </citation>
    <scope>NUCLEOTIDE SEQUENCE [LARGE SCALE GENOMIC DNA]</scope>
</reference>
<evidence type="ECO:0000313" key="1">
    <source>
        <dbReference type="EMBL" id="GIZ03345.1"/>
    </source>
</evidence>
<organism evidence="1 2">
    <name type="scientific">Caerostris extrusa</name>
    <name type="common">Bark spider</name>
    <name type="synonym">Caerostris bankana</name>
    <dbReference type="NCBI Taxonomy" id="172846"/>
    <lineage>
        <taxon>Eukaryota</taxon>
        <taxon>Metazoa</taxon>
        <taxon>Ecdysozoa</taxon>
        <taxon>Arthropoda</taxon>
        <taxon>Chelicerata</taxon>
        <taxon>Arachnida</taxon>
        <taxon>Araneae</taxon>
        <taxon>Araneomorphae</taxon>
        <taxon>Entelegynae</taxon>
        <taxon>Araneoidea</taxon>
        <taxon>Araneidae</taxon>
        <taxon>Caerostris</taxon>
    </lineage>
</organism>
<proteinExistence type="predicted"/>
<gene>
    <name evidence="1" type="ORF">CEXT_131111</name>
</gene>